<reference evidence="8" key="1">
    <citation type="journal article" date="2019" name="Int. J. Syst. Evol. Microbiol.">
        <title>The Global Catalogue of Microorganisms (GCM) 10K type strain sequencing project: providing services to taxonomists for standard genome sequencing and annotation.</title>
        <authorList>
            <consortium name="The Broad Institute Genomics Platform"/>
            <consortium name="The Broad Institute Genome Sequencing Center for Infectious Disease"/>
            <person name="Wu L."/>
            <person name="Ma J."/>
        </authorList>
    </citation>
    <scope>NUCLEOTIDE SEQUENCE [LARGE SCALE GENOMIC DNA]</scope>
    <source>
        <strain evidence="8">PCU 266</strain>
    </source>
</reference>
<dbReference type="Pfam" id="PF01839">
    <property type="entry name" value="FG-GAP"/>
    <property type="match status" value="5"/>
</dbReference>
<accession>A0ABW0AJH7</accession>
<dbReference type="RefSeq" id="WP_344471751.1">
    <property type="nucleotide sequence ID" value="NZ_BAAASB010000001.1"/>
</dbReference>
<dbReference type="SUPFAM" id="SSF69318">
    <property type="entry name" value="Integrin alpha N-terminal domain"/>
    <property type="match status" value="2"/>
</dbReference>
<evidence type="ECO:0000256" key="1">
    <source>
        <dbReference type="ARBA" id="ARBA00022729"/>
    </source>
</evidence>
<dbReference type="Gene3D" id="2.130.10.130">
    <property type="entry name" value="Integrin alpha, N-terminal"/>
    <property type="match status" value="3"/>
</dbReference>
<feature type="chain" id="PRO_5047382140" evidence="6">
    <location>
        <begin position="30"/>
        <end position="487"/>
    </location>
</feature>
<feature type="region of interest" description="Disordered" evidence="5">
    <location>
        <begin position="385"/>
        <end position="416"/>
    </location>
</feature>
<evidence type="ECO:0000313" key="8">
    <source>
        <dbReference type="Proteomes" id="UP001596160"/>
    </source>
</evidence>
<dbReference type="Pfam" id="PF13517">
    <property type="entry name" value="FG-GAP_3"/>
    <property type="match status" value="1"/>
</dbReference>
<protein>
    <submittedName>
        <fullName evidence="7">FG-GAP-like repeat-containing protein</fullName>
    </submittedName>
</protein>
<evidence type="ECO:0000256" key="4">
    <source>
        <dbReference type="ARBA" id="ARBA00023180"/>
    </source>
</evidence>
<dbReference type="PANTHER" id="PTHR23221">
    <property type="entry name" value="GLYCOSYLPHOSPHATIDYLINOSITOL PHOSPHOLIPASE D"/>
    <property type="match status" value="1"/>
</dbReference>
<comment type="caution">
    <text evidence="7">The sequence shown here is derived from an EMBL/GenBank/DDBJ whole genome shotgun (WGS) entry which is preliminary data.</text>
</comment>
<dbReference type="InterPro" id="IPR028994">
    <property type="entry name" value="Integrin_alpha_N"/>
</dbReference>
<dbReference type="PANTHER" id="PTHR23221:SF7">
    <property type="entry name" value="PHOSPHATIDYLINOSITOL-GLYCAN-SPECIFIC PHOSPHOLIPASE D"/>
    <property type="match status" value="1"/>
</dbReference>
<sequence>MNTRSTTRGLGLLTALAAISTLTAPVALAAPTPVPAAPSAPSAPTAAKDDFNGDGYADLVVGVPEGRVAFADRAGFVTVSYGSKSGLKPSGTKLLTQGGQYDTARFGAALTSADLNRDGYTDLVIGAPGLSWYEDEGGLGETMVAWGSAQGLPDRGHLLATIDDSGSRLLTADFDGDGNPDLVSVDRSKKNLRVLHGPFDTAAKPARESSVPMPHGTKEGEWDHFDLQAGDVNGDGIADLVSRYRSVNEKRRLNVELILWKGAAGGLSPYQKVTDHRRQPIWGDTLAIGDVNNDGRDDIAVGRTYDSTSGGKVTYIEGTAEGRIGSRNKVFRLDSPRVAGTPERFARFGVSVSIGDLDGDTYGEIVVGADGMTLGGKKEAGSVITLPGTKNGPTSTGSEELHQNTKGVPGTAEAGDRFGTRTKILDADGDGRGELVVGTPGEDGNRGAIWVFKTDKNGVTAKGSFALRSDSFDEESGSIQYGQVYTP</sequence>
<evidence type="ECO:0000256" key="3">
    <source>
        <dbReference type="ARBA" id="ARBA00022801"/>
    </source>
</evidence>
<name>A0ABW0AJH7_9ACTN</name>
<evidence type="ECO:0000256" key="2">
    <source>
        <dbReference type="ARBA" id="ARBA00022737"/>
    </source>
</evidence>
<dbReference type="Proteomes" id="UP001596160">
    <property type="component" value="Unassembled WGS sequence"/>
</dbReference>
<keyword evidence="8" id="KW-1185">Reference proteome</keyword>
<gene>
    <name evidence="7" type="ORF">ACFPRH_19090</name>
</gene>
<evidence type="ECO:0000313" key="7">
    <source>
        <dbReference type="EMBL" id="MFC5153843.1"/>
    </source>
</evidence>
<dbReference type="EMBL" id="JBHSKP010000011">
    <property type="protein sequence ID" value="MFC5153843.1"/>
    <property type="molecule type" value="Genomic_DNA"/>
</dbReference>
<evidence type="ECO:0000256" key="6">
    <source>
        <dbReference type="SAM" id="SignalP"/>
    </source>
</evidence>
<dbReference type="SMART" id="SM00191">
    <property type="entry name" value="Int_alpha"/>
    <property type="match status" value="5"/>
</dbReference>
<keyword evidence="4" id="KW-0325">Glycoprotein</keyword>
<keyword evidence="1 6" id="KW-0732">Signal</keyword>
<dbReference type="InterPro" id="IPR013519">
    <property type="entry name" value="Int_alpha_beta-p"/>
</dbReference>
<evidence type="ECO:0000256" key="5">
    <source>
        <dbReference type="SAM" id="MobiDB-lite"/>
    </source>
</evidence>
<keyword evidence="3" id="KW-0378">Hydrolase</keyword>
<feature type="signal peptide" evidence="6">
    <location>
        <begin position="1"/>
        <end position="29"/>
    </location>
</feature>
<dbReference type="InterPro" id="IPR013517">
    <property type="entry name" value="FG-GAP"/>
</dbReference>
<proteinExistence type="predicted"/>
<organism evidence="7 8">
    <name type="scientific">Streptomyces amakusaensis</name>
    <dbReference type="NCBI Taxonomy" id="67271"/>
    <lineage>
        <taxon>Bacteria</taxon>
        <taxon>Bacillati</taxon>
        <taxon>Actinomycetota</taxon>
        <taxon>Actinomycetes</taxon>
        <taxon>Kitasatosporales</taxon>
        <taxon>Streptomycetaceae</taxon>
        <taxon>Streptomyces</taxon>
    </lineage>
</organism>
<dbReference type="PROSITE" id="PS51470">
    <property type="entry name" value="FG_GAP"/>
    <property type="match status" value="2"/>
</dbReference>
<keyword evidence="2" id="KW-0677">Repeat</keyword>